<evidence type="ECO:0000256" key="7">
    <source>
        <dbReference type="ARBA" id="ARBA00022792"/>
    </source>
</evidence>
<comment type="similarity">
    <text evidence="2">Belongs to the complex I LYR family.</text>
</comment>
<evidence type="ECO:0000256" key="9">
    <source>
        <dbReference type="ARBA" id="ARBA00023128"/>
    </source>
</evidence>
<dbReference type="PIRSF" id="PIRSF006643">
    <property type="entry name" value="NDUA6"/>
    <property type="match status" value="1"/>
</dbReference>
<proteinExistence type="inferred from homology"/>
<dbReference type="Proteomes" id="UP001634394">
    <property type="component" value="Unassembled WGS sequence"/>
</dbReference>
<evidence type="ECO:0000256" key="10">
    <source>
        <dbReference type="ARBA" id="ARBA00023136"/>
    </source>
</evidence>
<gene>
    <name evidence="14" type="ORF">ACJMK2_035268</name>
</gene>
<evidence type="ECO:0000256" key="8">
    <source>
        <dbReference type="ARBA" id="ARBA00022982"/>
    </source>
</evidence>
<name>A0ABD3WV01_SINWO</name>
<evidence type="ECO:0000256" key="4">
    <source>
        <dbReference type="ARBA" id="ARBA00016386"/>
    </source>
</evidence>
<keyword evidence="8" id="KW-0249">Electron transport</keyword>
<evidence type="ECO:0000256" key="13">
    <source>
        <dbReference type="ARBA" id="ARBA00046116"/>
    </source>
</evidence>
<dbReference type="PANTHER" id="PTHR12964:SF0">
    <property type="entry name" value="NADH DEHYDROGENASE [UBIQUINONE] 1 ALPHA SUBCOMPLEX SUBUNIT 6"/>
    <property type="match status" value="1"/>
</dbReference>
<keyword evidence="10" id="KW-0472">Membrane</keyword>
<organism evidence="14 15">
    <name type="scientific">Sinanodonta woodiana</name>
    <name type="common">Chinese pond mussel</name>
    <name type="synonym">Anodonta woodiana</name>
    <dbReference type="NCBI Taxonomy" id="1069815"/>
    <lineage>
        <taxon>Eukaryota</taxon>
        <taxon>Metazoa</taxon>
        <taxon>Spiralia</taxon>
        <taxon>Lophotrochozoa</taxon>
        <taxon>Mollusca</taxon>
        <taxon>Bivalvia</taxon>
        <taxon>Autobranchia</taxon>
        <taxon>Heteroconchia</taxon>
        <taxon>Palaeoheterodonta</taxon>
        <taxon>Unionida</taxon>
        <taxon>Unionoidea</taxon>
        <taxon>Unionidae</taxon>
        <taxon>Unioninae</taxon>
        <taxon>Sinanodonta</taxon>
    </lineage>
</organism>
<accession>A0ABD3WV01</accession>
<evidence type="ECO:0000256" key="3">
    <source>
        <dbReference type="ARBA" id="ARBA00011790"/>
    </source>
</evidence>
<dbReference type="InterPro" id="IPR045299">
    <property type="entry name" value="Complex1_LYR_NDUFA6_LYRM6"/>
</dbReference>
<comment type="caution">
    <text evidence="14">The sequence shown here is derived from an EMBL/GenBank/DDBJ whole genome shotgun (WGS) entry which is preliminary data.</text>
</comment>
<dbReference type="GO" id="GO:0005743">
    <property type="term" value="C:mitochondrial inner membrane"/>
    <property type="evidence" value="ECO:0007669"/>
    <property type="project" value="UniProtKB-SubCell"/>
</dbReference>
<comment type="subunit">
    <text evidence="3">Mammalian complex I is composed of 45 different subunits.</text>
</comment>
<evidence type="ECO:0000313" key="15">
    <source>
        <dbReference type="Proteomes" id="UP001634394"/>
    </source>
</evidence>
<keyword evidence="15" id="KW-1185">Reference proteome</keyword>
<evidence type="ECO:0000256" key="1">
    <source>
        <dbReference type="ARBA" id="ARBA00004443"/>
    </source>
</evidence>
<sequence>MASSRVAVVGSKQVKPILSANKTEAKRRVLNLYKAWYRHLPYMGLLKDLQLQSRVTWLSFVLNTVKDFDIAVTVPETKVKLRELFLKNKHVTDIRAIDLLVIKGQMDLVETMRIWKQKTHVMMFFKDTNIKKPTEFLTRFYEGHD</sequence>
<dbReference type="AlphaFoldDB" id="A0ABD3WV01"/>
<comment type="subcellular location">
    <subcellularLocation>
        <location evidence="1">Mitochondrion inner membrane</location>
        <topology evidence="1">Peripheral membrane protein</topology>
        <orientation evidence="1">Matrix side</orientation>
    </subcellularLocation>
</comment>
<evidence type="ECO:0000256" key="12">
    <source>
        <dbReference type="ARBA" id="ARBA00032352"/>
    </source>
</evidence>
<keyword evidence="9" id="KW-0496">Mitochondrion</keyword>
<evidence type="ECO:0000256" key="2">
    <source>
        <dbReference type="ARBA" id="ARBA00009508"/>
    </source>
</evidence>
<protein>
    <recommendedName>
        <fullName evidence="4">NADH dehydrogenase [ubiquinone] 1 alpha subcomplex subunit 6</fullName>
    </recommendedName>
    <alternativeName>
        <fullName evidence="11">Complex I-B14</fullName>
    </alternativeName>
    <alternativeName>
        <fullName evidence="12">NADH-ubiquinone oxidoreductase B14 subunit</fullName>
    </alternativeName>
</protein>
<reference evidence="14 15" key="1">
    <citation type="submission" date="2024-11" db="EMBL/GenBank/DDBJ databases">
        <title>Chromosome-level genome assembly of the freshwater bivalve Anodonta woodiana.</title>
        <authorList>
            <person name="Chen X."/>
        </authorList>
    </citation>
    <scope>NUCLEOTIDE SEQUENCE [LARGE SCALE GENOMIC DNA]</scope>
    <source>
        <strain evidence="14">MN2024</strain>
        <tissue evidence="14">Gills</tissue>
    </source>
</reference>
<evidence type="ECO:0000313" key="14">
    <source>
        <dbReference type="EMBL" id="KAL3877572.1"/>
    </source>
</evidence>
<dbReference type="EMBL" id="JBJQND010000005">
    <property type="protein sequence ID" value="KAL3877572.1"/>
    <property type="molecule type" value="Genomic_DNA"/>
</dbReference>
<evidence type="ECO:0000256" key="5">
    <source>
        <dbReference type="ARBA" id="ARBA00022448"/>
    </source>
</evidence>
<evidence type="ECO:0000256" key="11">
    <source>
        <dbReference type="ARBA" id="ARBA00030213"/>
    </source>
</evidence>
<keyword evidence="7" id="KW-0999">Mitochondrion inner membrane</keyword>
<evidence type="ECO:0000256" key="6">
    <source>
        <dbReference type="ARBA" id="ARBA00022660"/>
    </source>
</evidence>
<dbReference type="CDD" id="cd20266">
    <property type="entry name" value="Complex1_LYR_NDUFA6_LYRM6"/>
    <property type="match status" value="1"/>
</dbReference>
<dbReference type="InterPro" id="IPR016488">
    <property type="entry name" value="NADH_Ub_cplx-1_asu_su-6"/>
</dbReference>
<keyword evidence="5" id="KW-0813">Transport</keyword>
<keyword evidence="6" id="KW-0679">Respiratory chain</keyword>
<comment type="function">
    <text evidence="13">Accessory subunit of the mitochondrial membrane respiratory chain NADH dehydrogenase (Complex I), that is believed to be not involved in catalysis. Required for proper complex I assembly. Complex I functions in the transfer of electrons from NADH to the respiratory chain. The immediate electron acceptor for the enzyme is believed to be ubiquinone.</text>
</comment>
<dbReference type="PANTHER" id="PTHR12964">
    <property type="entry name" value="NADH-UBIQUINONE OXIDOREDUCTASE B14 SUBUNIT"/>
    <property type="match status" value="1"/>
</dbReference>